<dbReference type="PROSITE" id="PS50109">
    <property type="entry name" value="HIS_KIN"/>
    <property type="match status" value="1"/>
</dbReference>
<dbReference type="GO" id="GO:0005524">
    <property type="term" value="F:ATP binding"/>
    <property type="evidence" value="ECO:0007669"/>
    <property type="project" value="UniProtKB-KW"/>
</dbReference>
<protein>
    <recommendedName>
        <fullName evidence="3">histidine kinase</fullName>
        <ecNumber evidence="3">2.7.13.3</ecNumber>
    </recommendedName>
</protein>
<evidence type="ECO:0000256" key="1">
    <source>
        <dbReference type="ARBA" id="ARBA00000085"/>
    </source>
</evidence>
<dbReference type="SMART" id="SM00304">
    <property type="entry name" value="HAMP"/>
    <property type="match status" value="1"/>
</dbReference>
<keyword evidence="8" id="KW-0418">Kinase</keyword>
<evidence type="ECO:0000256" key="9">
    <source>
        <dbReference type="ARBA" id="ARBA00022840"/>
    </source>
</evidence>
<dbReference type="FunFam" id="3.30.565.10:FF:000013">
    <property type="entry name" value="Two-component sensor histidine kinase"/>
    <property type="match status" value="1"/>
</dbReference>
<evidence type="ECO:0000256" key="3">
    <source>
        <dbReference type="ARBA" id="ARBA00012438"/>
    </source>
</evidence>
<dbReference type="SMART" id="SM00388">
    <property type="entry name" value="HisKA"/>
    <property type="match status" value="1"/>
</dbReference>
<evidence type="ECO:0000256" key="5">
    <source>
        <dbReference type="ARBA" id="ARBA00022679"/>
    </source>
</evidence>
<dbReference type="InterPro" id="IPR050398">
    <property type="entry name" value="HssS/ArlS-like"/>
</dbReference>
<dbReference type="AlphaFoldDB" id="A0A1M7NFG9"/>
<feature type="transmembrane region" description="Helical" evidence="13">
    <location>
        <begin position="12"/>
        <end position="37"/>
    </location>
</feature>
<dbReference type="InterPro" id="IPR036097">
    <property type="entry name" value="HisK_dim/P_sf"/>
</dbReference>
<accession>A0A1M7NFG9</accession>
<dbReference type="PRINTS" id="PR00344">
    <property type="entry name" value="BCTRLSENSOR"/>
</dbReference>
<keyword evidence="9" id="KW-0067">ATP-binding</keyword>
<keyword evidence="6 13" id="KW-0812">Transmembrane</keyword>
<dbReference type="PROSITE" id="PS50885">
    <property type="entry name" value="HAMP"/>
    <property type="match status" value="1"/>
</dbReference>
<organism evidence="16 17">
    <name type="scientific">Anaerosporobacter mobilis DSM 15930</name>
    <dbReference type="NCBI Taxonomy" id="1120996"/>
    <lineage>
        <taxon>Bacteria</taxon>
        <taxon>Bacillati</taxon>
        <taxon>Bacillota</taxon>
        <taxon>Clostridia</taxon>
        <taxon>Lachnospirales</taxon>
        <taxon>Lachnospiraceae</taxon>
        <taxon>Anaerosporobacter</taxon>
    </lineage>
</organism>
<dbReference type="FunFam" id="1.10.287.130:FF:000001">
    <property type="entry name" value="Two-component sensor histidine kinase"/>
    <property type="match status" value="1"/>
</dbReference>
<dbReference type="InterPro" id="IPR036890">
    <property type="entry name" value="HATPase_C_sf"/>
</dbReference>
<feature type="domain" description="HAMP" evidence="15">
    <location>
        <begin position="77"/>
        <end position="129"/>
    </location>
</feature>
<evidence type="ECO:0000256" key="7">
    <source>
        <dbReference type="ARBA" id="ARBA00022741"/>
    </source>
</evidence>
<evidence type="ECO:0000256" key="10">
    <source>
        <dbReference type="ARBA" id="ARBA00022989"/>
    </source>
</evidence>
<comment type="subcellular location">
    <subcellularLocation>
        <location evidence="2">Membrane</location>
        <topology evidence="2">Multi-pass membrane protein</topology>
    </subcellularLocation>
</comment>
<dbReference type="InterPro" id="IPR003594">
    <property type="entry name" value="HATPase_dom"/>
</dbReference>
<dbReference type="Gene3D" id="1.10.287.130">
    <property type="match status" value="1"/>
</dbReference>
<keyword evidence="10 13" id="KW-1133">Transmembrane helix</keyword>
<feature type="domain" description="Histidine kinase" evidence="14">
    <location>
        <begin position="144"/>
        <end position="361"/>
    </location>
</feature>
<dbReference type="InterPro" id="IPR005467">
    <property type="entry name" value="His_kinase_dom"/>
</dbReference>
<keyword evidence="12 13" id="KW-0472">Membrane</keyword>
<dbReference type="GO" id="GO:0000155">
    <property type="term" value="F:phosphorelay sensor kinase activity"/>
    <property type="evidence" value="ECO:0007669"/>
    <property type="project" value="InterPro"/>
</dbReference>
<dbReference type="Pfam" id="PF02518">
    <property type="entry name" value="HATPase_c"/>
    <property type="match status" value="1"/>
</dbReference>
<evidence type="ECO:0000256" key="11">
    <source>
        <dbReference type="ARBA" id="ARBA00023012"/>
    </source>
</evidence>
<dbReference type="PANTHER" id="PTHR45528">
    <property type="entry name" value="SENSOR HISTIDINE KINASE CPXA"/>
    <property type="match status" value="1"/>
</dbReference>
<keyword evidence="11" id="KW-0902">Two-component regulatory system</keyword>
<dbReference type="GO" id="GO:0005886">
    <property type="term" value="C:plasma membrane"/>
    <property type="evidence" value="ECO:0007669"/>
    <property type="project" value="TreeGrafter"/>
</dbReference>
<dbReference type="SUPFAM" id="SSF158472">
    <property type="entry name" value="HAMP domain-like"/>
    <property type="match status" value="1"/>
</dbReference>
<keyword evidence="5" id="KW-0808">Transferase</keyword>
<dbReference type="Proteomes" id="UP000184038">
    <property type="component" value="Unassembled WGS sequence"/>
</dbReference>
<evidence type="ECO:0000259" key="15">
    <source>
        <dbReference type="PROSITE" id="PS50885"/>
    </source>
</evidence>
<comment type="catalytic activity">
    <reaction evidence="1">
        <text>ATP + protein L-histidine = ADP + protein N-phospho-L-histidine.</text>
        <dbReference type="EC" id="2.7.13.3"/>
    </reaction>
</comment>
<feature type="transmembrane region" description="Helical" evidence="13">
    <location>
        <begin position="57"/>
        <end position="75"/>
    </location>
</feature>
<dbReference type="SMART" id="SM00387">
    <property type="entry name" value="HATPase_c"/>
    <property type="match status" value="1"/>
</dbReference>
<keyword evidence="7" id="KW-0547">Nucleotide-binding</keyword>
<dbReference type="PANTHER" id="PTHR45528:SF8">
    <property type="entry name" value="HISTIDINE KINASE"/>
    <property type="match status" value="1"/>
</dbReference>
<name>A0A1M7NFG9_9FIRM</name>
<keyword evidence="17" id="KW-1185">Reference proteome</keyword>
<proteinExistence type="predicted"/>
<dbReference type="InterPro" id="IPR003660">
    <property type="entry name" value="HAMP_dom"/>
</dbReference>
<dbReference type="RefSeq" id="WP_073291561.1">
    <property type="nucleotide sequence ID" value="NZ_FRCP01000028.1"/>
</dbReference>
<sequence length="367" mass="42233">MKKFNIIISLKLKLLTEIVFSFILTIVYLGTIAWYFLVPYFMKHEDNIDVEFGNFLISIYLISALLFFVMCFLLMSNRHIKYIKYIAKEVNLIASGNLGKNLEVKGKDELGELCININSMSKELKDKFEYERELERTKSELITNVSHDLRTPLTPIIAYLDILRNEKFRTKEEEKEYLNSSYNLSIKLKKLIDELFEYTKLSSKEVVLDLVEVDICPILNQLVGEYAPMFESKELRVVTQISDAELPVKIDVEKMVRVFENILSNAEKYSFKPSDIIVKADNKGDNVVISISNKGEYIEQDKLSRMFEKFYRVDLSRSSNIEGSGLGLAISKKIVELHNGQIEAECDGEIITINIKLPINCNVGGLR</sequence>
<dbReference type="EC" id="2.7.13.3" evidence="3"/>
<dbReference type="SUPFAM" id="SSF47384">
    <property type="entry name" value="Homodimeric domain of signal transducing histidine kinase"/>
    <property type="match status" value="1"/>
</dbReference>
<evidence type="ECO:0000313" key="16">
    <source>
        <dbReference type="EMBL" id="SHN02459.1"/>
    </source>
</evidence>
<evidence type="ECO:0000256" key="8">
    <source>
        <dbReference type="ARBA" id="ARBA00022777"/>
    </source>
</evidence>
<dbReference type="STRING" id="1120996.SAMN02746066_04446"/>
<evidence type="ECO:0000256" key="12">
    <source>
        <dbReference type="ARBA" id="ARBA00023136"/>
    </source>
</evidence>
<dbReference type="Pfam" id="PF00672">
    <property type="entry name" value="HAMP"/>
    <property type="match status" value="1"/>
</dbReference>
<dbReference type="InterPro" id="IPR003661">
    <property type="entry name" value="HisK_dim/P_dom"/>
</dbReference>
<evidence type="ECO:0000313" key="17">
    <source>
        <dbReference type="Proteomes" id="UP000184038"/>
    </source>
</evidence>
<evidence type="ECO:0000256" key="2">
    <source>
        <dbReference type="ARBA" id="ARBA00004141"/>
    </source>
</evidence>
<evidence type="ECO:0000256" key="4">
    <source>
        <dbReference type="ARBA" id="ARBA00022553"/>
    </source>
</evidence>
<dbReference type="Gene3D" id="6.10.340.10">
    <property type="match status" value="1"/>
</dbReference>
<reference evidence="16 17" key="1">
    <citation type="submission" date="2016-11" db="EMBL/GenBank/DDBJ databases">
        <authorList>
            <person name="Jaros S."/>
            <person name="Januszkiewicz K."/>
            <person name="Wedrychowicz H."/>
        </authorList>
    </citation>
    <scope>NUCLEOTIDE SEQUENCE [LARGE SCALE GENOMIC DNA]</scope>
    <source>
        <strain evidence="16 17">DSM 15930</strain>
    </source>
</reference>
<dbReference type="EMBL" id="FRCP01000028">
    <property type="protein sequence ID" value="SHN02459.1"/>
    <property type="molecule type" value="Genomic_DNA"/>
</dbReference>
<dbReference type="Pfam" id="PF00512">
    <property type="entry name" value="HisKA"/>
    <property type="match status" value="1"/>
</dbReference>
<evidence type="ECO:0000259" key="14">
    <source>
        <dbReference type="PROSITE" id="PS50109"/>
    </source>
</evidence>
<gene>
    <name evidence="16" type="ORF">SAMN02746066_04446</name>
</gene>
<evidence type="ECO:0000256" key="13">
    <source>
        <dbReference type="SAM" id="Phobius"/>
    </source>
</evidence>
<dbReference type="CDD" id="cd00082">
    <property type="entry name" value="HisKA"/>
    <property type="match status" value="1"/>
</dbReference>
<dbReference type="SUPFAM" id="SSF55874">
    <property type="entry name" value="ATPase domain of HSP90 chaperone/DNA topoisomerase II/histidine kinase"/>
    <property type="match status" value="1"/>
</dbReference>
<keyword evidence="4" id="KW-0597">Phosphoprotein</keyword>
<dbReference type="CDD" id="cd06225">
    <property type="entry name" value="HAMP"/>
    <property type="match status" value="1"/>
</dbReference>
<dbReference type="InterPro" id="IPR004358">
    <property type="entry name" value="Sig_transdc_His_kin-like_C"/>
</dbReference>
<dbReference type="Gene3D" id="3.30.565.10">
    <property type="entry name" value="Histidine kinase-like ATPase, C-terminal domain"/>
    <property type="match status" value="1"/>
</dbReference>
<evidence type="ECO:0000256" key="6">
    <source>
        <dbReference type="ARBA" id="ARBA00022692"/>
    </source>
</evidence>